<dbReference type="SMART" id="SM00271">
    <property type="entry name" value="DnaJ"/>
    <property type="match status" value="1"/>
</dbReference>
<dbReference type="InterPro" id="IPR052763">
    <property type="entry name" value="DnaJ_C4"/>
</dbReference>
<keyword evidence="3" id="KW-1185">Reference proteome</keyword>
<dbReference type="AlphaFoldDB" id="A0A2T1E5H0"/>
<name>A0A2T1E5H0_9CYAN</name>
<dbReference type="Proteomes" id="UP000239576">
    <property type="component" value="Unassembled WGS sequence"/>
</dbReference>
<dbReference type="PRINTS" id="PR00625">
    <property type="entry name" value="JDOMAIN"/>
</dbReference>
<dbReference type="OrthoDB" id="9779889at2"/>
<dbReference type="InterPro" id="IPR001623">
    <property type="entry name" value="DnaJ_domain"/>
</dbReference>
<dbReference type="EMBL" id="PVWK01000083">
    <property type="protein sequence ID" value="PSB27997.1"/>
    <property type="molecule type" value="Genomic_DNA"/>
</dbReference>
<dbReference type="PANTHER" id="PTHR44825:SF1">
    <property type="entry name" value="DNAJ HOMOLOG SUBFAMILY C MEMBER 4"/>
    <property type="match status" value="1"/>
</dbReference>
<proteinExistence type="predicted"/>
<evidence type="ECO:0000259" key="1">
    <source>
        <dbReference type="PROSITE" id="PS50076"/>
    </source>
</evidence>
<organism evidence="2 3">
    <name type="scientific">Stenomitos frigidus ULC18</name>
    <dbReference type="NCBI Taxonomy" id="2107698"/>
    <lineage>
        <taxon>Bacteria</taxon>
        <taxon>Bacillati</taxon>
        <taxon>Cyanobacteriota</taxon>
        <taxon>Cyanophyceae</taxon>
        <taxon>Leptolyngbyales</taxon>
        <taxon>Leptolyngbyaceae</taxon>
        <taxon>Stenomitos</taxon>
    </lineage>
</organism>
<protein>
    <submittedName>
        <fullName evidence="2">Molecular chaperone DnaJ</fullName>
    </submittedName>
</protein>
<dbReference type="PANTHER" id="PTHR44825">
    <property type="match status" value="1"/>
</dbReference>
<dbReference type="InterPro" id="IPR036869">
    <property type="entry name" value="J_dom_sf"/>
</dbReference>
<comment type="caution">
    <text evidence="2">The sequence shown here is derived from an EMBL/GenBank/DDBJ whole genome shotgun (WGS) entry which is preliminary data.</text>
</comment>
<dbReference type="SUPFAM" id="SSF46565">
    <property type="entry name" value="Chaperone J-domain"/>
    <property type="match status" value="1"/>
</dbReference>
<dbReference type="PROSITE" id="PS50076">
    <property type="entry name" value="DNAJ_2"/>
    <property type="match status" value="1"/>
</dbReference>
<dbReference type="Pfam" id="PF00226">
    <property type="entry name" value="DnaJ"/>
    <property type="match status" value="1"/>
</dbReference>
<evidence type="ECO:0000313" key="3">
    <source>
        <dbReference type="Proteomes" id="UP000239576"/>
    </source>
</evidence>
<dbReference type="RefSeq" id="WP_106256940.1">
    <property type="nucleotide sequence ID" value="NZ_CAWNSW010000092.1"/>
</dbReference>
<feature type="domain" description="J" evidence="1">
    <location>
        <begin position="4"/>
        <end position="68"/>
    </location>
</feature>
<dbReference type="Gene3D" id="1.10.287.110">
    <property type="entry name" value="DnaJ domain"/>
    <property type="match status" value="1"/>
</dbReference>
<evidence type="ECO:0000313" key="2">
    <source>
        <dbReference type="EMBL" id="PSB27997.1"/>
    </source>
</evidence>
<reference evidence="2 3" key="2">
    <citation type="submission" date="2018-03" db="EMBL/GenBank/DDBJ databases">
        <title>The ancient ancestry and fast evolution of plastids.</title>
        <authorList>
            <person name="Moore K.R."/>
            <person name="Magnabosco C."/>
            <person name="Momper L."/>
            <person name="Gold D.A."/>
            <person name="Bosak T."/>
            <person name="Fournier G.P."/>
        </authorList>
    </citation>
    <scope>NUCLEOTIDE SEQUENCE [LARGE SCALE GENOMIC DNA]</scope>
    <source>
        <strain evidence="2 3">ULC18</strain>
    </source>
</reference>
<reference evidence="3" key="1">
    <citation type="submission" date="2018-02" db="EMBL/GenBank/DDBJ databases">
        <authorList>
            <person name="Moore K."/>
            <person name="Momper L."/>
        </authorList>
    </citation>
    <scope>NUCLEOTIDE SEQUENCE [LARGE SCALE GENOMIC DNA]</scope>
    <source>
        <strain evidence="3">ULC18</strain>
    </source>
</reference>
<dbReference type="CDD" id="cd06257">
    <property type="entry name" value="DnaJ"/>
    <property type="match status" value="1"/>
</dbReference>
<sequence>MRSDHYRTLNVTPTATQAEIKQAYRQLAKQFHPDSNRETANHEQIAKVNAAYEVLGDPENRKSYDQQLQYLTQLEEAGFSAGRGNRQQRTAAAQARHYKQQQTIPKADEHLKQWLTQVYTPVSQLVVRILKPLKEQIDALAADPFDDQLMADFQEYLEDCRDRLSRAETIFHSLPNPKTMAGVAAHLYYCLNQVDDGIEQLEFFTLNYDDYYLHTGQELFRIAAGLRREAQAAVKEVM</sequence>
<accession>A0A2T1E5H0</accession>
<gene>
    <name evidence="2" type="ORF">C7B82_14150</name>
</gene>